<protein>
    <recommendedName>
        <fullName evidence="2">Antigen I/II N-terminal domain-containing protein</fullName>
    </recommendedName>
</protein>
<evidence type="ECO:0000259" key="2">
    <source>
        <dbReference type="Pfam" id="PF18652"/>
    </source>
</evidence>
<feature type="domain" description="Antigen I/II N-terminal" evidence="2">
    <location>
        <begin position="70"/>
        <end position="144"/>
    </location>
</feature>
<evidence type="ECO:0000313" key="3">
    <source>
        <dbReference type="EMBL" id="MDQ0343307.1"/>
    </source>
</evidence>
<evidence type="ECO:0000313" key="4">
    <source>
        <dbReference type="Proteomes" id="UP001232343"/>
    </source>
</evidence>
<gene>
    <name evidence="3" type="ORF">J2S14_002121</name>
</gene>
<name>A0ABU0D4H6_9BACI</name>
<organism evidence="3 4">
    <name type="scientific">Lederbergia wuyishanensis</name>
    <dbReference type="NCBI Taxonomy" id="1347903"/>
    <lineage>
        <taxon>Bacteria</taxon>
        <taxon>Bacillati</taxon>
        <taxon>Bacillota</taxon>
        <taxon>Bacilli</taxon>
        <taxon>Bacillales</taxon>
        <taxon>Bacillaceae</taxon>
        <taxon>Lederbergia</taxon>
    </lineage>
</organism>
<dbReference type="Pfam" id="PF18652">
    <property type="entry name" value="Adhesin_P1_N"/>
    <property type="match status" value="1"/>
</dbReference>
<dbReference type="RefSeq" id="WP_244681709.1">
    <property type="nucleotide sequence ID" value="NZ_JALIRM010000008.1"/>
</dbReference>
<dbReference type="InterPro" id="IPR041324">
    <property type="entry name" value="AgI/II_N"/>
</dbReference>
<proteinExistence type="predicted"/>
<feature type="signal peptide" evidence="1">
    <location>
        <begin position="1"/>
        <end position="20"/>
    </location>
</feature>
<comment type="caution">
    <text evidence="3">The sequence shown here is derived from an EMBL/GenBank/DDBJ whole genome shotgun (WGS) entry which is preliminary data.</text>
</comment>
<dbReference type="EMBL" id="JAUSUO010000004">
    <property type="protein sequence ID" value="MDQ0343307.1"/>
    <property type="molecule type" value="Genomic_DNA"/>
</dbReference>
<feature type="chain" id="PRO_5045802965" description="Antigen I/II N-terminal domain-containing protein" evidence="1">
    <location>
        <begin position="21"/>
        <end position="211"/>
    </location>
</feature>
<sequence>MKKISIVLMLFLLVITGCNQDETKKEAIDPAKVDSEQKNAETDNESIEVDKNLLSVEITLPASFLGLDEDEKSIDQVIAEAKADGISEVIQNEDGSLTYKMSKSKHKEMLSELETEMKTSIEDIISGEDFASVKDITHNKKFSEFRTIVNRDEFENSFDGFVTMSLGVSGMLYQIFDGVDPEKNKVTISIEDEATGEVFETVVYPDDLEEE</sequence>
<dbReference type="Proteomes" id="UP001232343">
    <property type="component" value="Unassembled WGS sequence"/>
</dbReference>
<keyword evidence="1" id="KW-0732">Signal</keyword>
<evidence type="ECO:0000256" key="1">
    <source>
        <dbReference type="SAM" id="SignalP"/>
    </source>
</evidence>
<reference evidence="3 4" key="1">
    <citation type="submission" date="2023-07" db="EMBL/GenBank/DDBJ databases">
        <title>Genomic Encyclopedia of Type Strains, Phase IV (KMG-IV): sequencing the most valuable type-strain genomes for metagenomic binning, comparative biology and taxonomic classification.</title>
        <authorList>
            <person name="Goeker M."/>
        </authorList>
    </citation>
    <scope>NUCLEOTIDE SEQUENCE [LARGE SCALE GENOMIC DNA]</scope>
    <source>
        <strain evidence="3 4">DSM 27848</strain>
    </source>
</reference>
<keyword evidence="4" id="KW-1185">Reference proteome</keyword>
<accession>A0ABU0D4H6</accession>
<dbReference type="PROSITE" id="PS51257">
    <property type="entry name" value="PROKAR_LIPOPROTEIN"/>
    <property type="match status" value="1"/>
</dbReference>